<dbReference type="PROSITE" id="PS50088">
    <property type="entry name" value="ANK_REPEAT"/>
    <property type="match status" value="4"/>
</dbReference>
<feature type="repeat" description="ANK" evidence="3">
    <location>
        <begin position="750"/>
        <end position="782"/>
    </location>
</feature>
<feature type="compositionally biased region" description="Basic and acidic residues" evidence="4">
    <location>
        <begin position="175"/>
        <end position="191"/>
    </location>
</feature>
<feature type="compositionally biased region" description="Low complexity" evidence="4">
    <location>
        <begin position="164"/>
        <end position="174"/>
    </location>
</feature>
<dbReference type="AlphaFoldDB" id="A0A0V0QBT2"/>
<name>A0A0V0QBT2_PSEPJ</name>
<comment type="caution">
    <text evidence="5">The sequence shown here is derived from an EMBL/GenBank/DDBJ whole genome shotgun (WGS) entry which is preliminary data.</text>
</comment>
<dbReference type="Gene3D" id="1.25.40.20">
    <property type="entry name" value="Ankyrin repeat-containing domain"/>
    <property type="match status" value="1"/>
</dbReference>
<evidence type="ECO:0000313" key="6">
    <source>
        <dbReference type="Proteomes" id="UP000054937"/>
    </source>
</evidence>
<organism evidence="5 6">
    <name type="scientific">Pseudocohnilembus persalinus</name>
    <name type="common">Ciliate</name>
    <dbReference type="NCBI Taxonomy" id="266149"/>
    <lineage>
        <taxon>Eukaryota</taxon>
        <taxon>Sar</taxon>
        <taxon>Alveolata</taxon>
        <taxon>Ciliophora</taxon>
        <taxon>Intramacronucleata</taxon>
        <taxon>Oligohymenophorea</taxon>
        <taxon>Scuticociliatia</taxon>
        <taxon>Philasterida</taxon>
        <taxon>Pseudocohnilembidae</taxon>
        <taxon>Pseudocohnilembus</taxon>
    </lineage>
</organism>
<dbReference type="InParanoid" id="A0A0V0QBT2"/>
<dbReference type="InterPro" id="IPR036770">
    <property type="entry name" value="Ankyrin_rpt-contain_sf"/>
</dbReference>
<dbReference type="GO" id="GO:0045944">
    <property type="term" value="P:positive regulation of transcription by RNA polymerase II"/>
    <property type="evidence" value="ECO:0007669"/>
    <property type="project" value="TreeGrafter"/>
</dbReference>
<dbReference type="PRINTS" id="PR01415">
    <property type="entry name" value="ANKYRIN"/>
</dbReference>
<evidence type="ECO:0000256" key="2">
    <source>
        <dbReference type="ARBA" id="ARBA00023043"/>
    </source>
</evidence>
<keyword evidence="1" id="KW-0677">Repeat</keyword>
<dbReference type="SMART" id="SM00248">
    <property type="entry name" value="ANK"/>
    <property type="match status" value="10"/>
</dbReference>
<sequence>MSKSRSKTPANKKNAPISFKKDHYYYYKQSDNEYLLFKAKENASDAPELKSFSILGEVSEDKTNIFYHLIKLKLQNFDAKNLLKDEISSKEVTKTIKGSKQNQVVVQKKVFKEIQDKGAKLQTEASKKPESESESESEEKEKKSSSRLGRSKTPVSKGKKTESQAKSTSKQAKSAVKESPQKQGKTREAAGKKGKKNGKEDDEEEEDYPLVQKRPSRAKDAFFNRRQKRQQQKQDKEDAEQEEEEDNQIDELDSSQPQDENEIEGESEESGKKSQKKKSSKKVTKKAAKPAKEVPVFKLGKWNQRVEFQEKSEIFDSTSDEIKDDCCATCTSKEIIRAANTGNMELFKKLLNSENKISNEYQLIGPENQVEIIELLIKLDDEEMLKYFANFINNTPKEFKRAQQPKCYLKNISTGYNNKFAYGRATRKVALGRGNKEGNNAFTYDLQQYRGFPYEVIQKVLRHAKNYKTLETLRLLNNFNIDHQLNQALSSAVQAGNFEIVKKIAENAHKRNKDDITQLHLDALSEDPNHKVSKHESNDILRNSYSYPPVTPIFLAAINPKTNKFLKDFLKENSQGLFQKDQNQKSLVHYAAACESPANLQALIEANANLKDITTDLSSALHFAAQYGRTKNVELLLSDEKYSDIKKKNKEGNHPIHLAAENGHVETIQAFLEKGVKLSLPGKDRMQMLHFAAAQNHLEVVKFIFEKKGKINSKDKFKRSPLVMAIRNNSIQVVSYLLSKGADFEQADSSNNTPLHYAAAYGSFESIELLLKAGADVNSVNSWNLTPLQIAQMKCHTRCLKYLIKQPNINVNCRDDEGITLLAKSVIQLYQDYENIDLNIEQIKFWLNANSDPNIADNSGKTPLHFIAEQSDKQYFISELVKKDKDYPIPQHQTFQAHKGYDYWNLSAEEIDTQEKEFKQKQDESLQAAYKQAQQENQSKNQLIQIKLINKNENQNKIRKFLNYNNQKINNQINQKIKKTGKNTTTKP</sequence>
<reference evidence="5 6" key="1">
    <citation type="journal article" date="2015" name="Sci. Rep.">
        <title>Genome of the facultative scuticociliatosis pathogen Pseudocohnilembus persalinus provides insight into its virulence through horizontal gene transfer.</title>
        <authorList>
            <person name="Xiong J."/>
            <person name="Wang G."/>
            <person name="Cheng J."/>
            <person name="Tian M."/>
            <person name="Pan X."/>
            <person name="Warren A."/>
            <person name="Jiang C."/>
            <person name="Yuan D."/>
            <person name="Miao W."/>
        </authorList>
    </citation>
    <scope>NUCLEOTIDE SEQUENCE [LARGE SCALE GENOMIC DNA]</scope>
    <source>
        <strain evidence="5">36N120E</strain>
    </source>
</reference>
<dbReference type="PROSITE" id="PS50297">
    <property type="entry name" value="ANK_REP_REGION"/>
    <property type="match status" value="3"/>
</dbReference>
<gene>
    <name evidence="5" type="ORF">PPERSA_07779</name>
</gene>
<feature type="repeat" description="ANK" evidence="3">
    <location>
        <begin position="651"/>
        <end position="683"/>
    </location>
</feature>
<evidence type="ECO:0000256" key="1">
    <source>
        <dbReference type="ARBA" id="ARBA00022737"/>
    </source>
</evidence>
<keyword evidence="6" id="KW-1185">Reference proteome</keyword>
<dbReference type="PANTHER" id="PTHR24193">
    <property type="entry name" value="ANKYRIN REPEAT PROTEIN"/>
    <property type="match status" value="1"/>
</dbReference>
<protein>
    <submittedName>
        <fullName evidence="5">Ankyrin repeat-containing domain</fullName>
    </submittedName>
</protein>
<dbReference type="Proteomes" id="UP000054937">
    <property type="component" value="Unassembled WGS sequence"/>
</dbReference>
<feature type="compositionally biased region" description="Basic residues" evidence="4">
    <location>
        <begin position="273"/>
        <end position="287"/>
    </location>
</feature>
<evidence type="ECO:0000313" key="5">
    <source>
        <dbReference type="EMBL" id="KRW99702.1"/>
    </source>
</evidence>
<dbReference type="EMBL" id="LDAU01000204">
    <property type="protein sequence ID" value="KRW99702.1"/>
    <property type="molecule type" value="Genomic_DNA"/>
</dbReference>
<feature type="repeat" description="ANK" evidence="3">
    <location>
        <begin position="717"/>
        <end position="749"/>
    </location>
</feature>
<dbReference type="OrthoDB" id="2017365at2759"/>
<dbReference type="SUPFAM" id="SSF48403">
    <property type="entry name" value="Ankyrin repeat"/>
    <property type="match status" value="1"/>
</dbReference>
<dbReference type="OMA" id="NANEWGF"/>
<dbReference type="GO" id="GO:0005634">
    <property type="term" value="C:nucleus"/>
    <property type="evidence" value="ECO:0007669"/>
    <property type="project" value="TreeGrafter"/>
</dbReference>
<feature type="compositionally biased region" description="Basic and acidic residues" evidence="4">
    <location>
        <begin position="116"/>
        <end position="131"/>
    </location>
</feature>
<feature type="region of interest" description="Disordered" evidence="4">
    <location>
        <begin position="116"/>
        <end position="287"/>
    </location>
</feature>
<evidence type="ECO:0000256" key="4">
    <source>
        <dbReference type="SAM" id="MobiDB-lite"/>
    </source>
</evidence>
<keyword evidence="2 3" id="KW-0040">ANK repeat</keyword>
<feature type="repeat" description="ANK" evidence="3">
    <location>
        <begin position="684"/>
        <end position="716"/>
    </location>
</feature>
<proteinExistence type="predicted"/>
<feature type="compositionally biased region" description="Acidic residues" evidence="4">
    <location>
        <begin position="237"/>
        <end position="268"/>
    </location>
</feature>
<accession>A0A0V0QBT2</accession>
<dbReference type="Pfam" id="PF00023">
    <property type="entry name" value="Ank"/>
    <property type="match status" value="2"/>
</dbReference>
<evidence type="ECO:0000256" key="3">
    <source>
        <dbReference type="PROSITE-ProRule" id="PRU00023"/>
    </source>
</evidence>
<dbReference type="GO" id="GO:0000976">
    <property type="term" value="F:transcription cis-regulatory region binding"/>
    <property type="evidence" value="ECO:0007669"/>
    <property type="project" value="TreeGrafter"/>
</dbReference>
<dbReference type="InterPro" id="IPR050663">
    <property type="entry name" value="Ankyrin-SOCS_Box"/>
</dbReference>
<dbReference type="PANTHER" id="PTHR24193:SF121">
    <property type="entry name" value="ADA2A-CONTAINING COMPLEX COMPONENT 3, ISOFORM D"/>
    <property type="match status" value="1"/>
</dbReference>
<dbReference type="Pfam" id="PF12796">
    <property type="entry name" value="Ank_2"/>
    <property type="match status" value="2"/>
</dbReference>
<dbReference type="InterPro" id="IPR002110">
    <property type="entry name" value="Ankyrin_rpt"/>
</dbReference>